<dbReference type="EMBL" id="BARU01028524">
    <property type="protein sequence ID" value="GAH71627.1"/>
    <property type="molecule type" value="Genomic_DNA"/>
</dbReference>
<feature type="non-terminal residue" evidence="1">
    <location>
        <position position="205"/>
    </location>
</feature>
<reference evidence="1" key="1">
    <citation type="journal article" date="2014" name="Front. Microbiol.">
        <title>High frequency of phylogenetically diverse reductive dehalogenase-homologous genes in deep subseafloor sedimentary metagenomes.</title>
        <authorList>
            <person name="Kawai M."/>
            <person name="Futagami T."/>
            <person name="Toyoda A."/>
            <person name="Takaki Y."/>
            <person name="Nishi S."/>
            <person name="Hori S."/>
            <person name="Arai W."/>
            <person name="Tsubouchi T."/>
            <person name="Morono Y."/>
            <person name="Uchiyama I."/>
            <person name="Ito T."/>
            <person name="Fujiyama A."/>
            <person name="Inagaki F."/>
            <person name="Takami H."/>
        </authorList>
    </citation>
    <scope>NUCLEOTIDE SEQUENCE</scope>
    <source>
        <strain evidence="1">Expedition CK06-06</strain>
    </source>
</reference>
<name>X1HQ78_9ZZZZ</name>
<sequence length="205" mass="22102">MSRFIDKLNQVSRVVPQSMGFRRAQPVSLKPKILLIASLAEASVSSLADYVAGADAGLLRIPKLSSGAKTLKEMSQAAPDIPWGGWLRNIDKGGIKQMAKAGCDFVVFPAANTPLALLQNGEIGKILEVEPSLSEGLLRAVNELSIDAVLIAGEQEGEYFLTWHHLMLFQRFADLLTKHLLASIPSNVTANELQALWEAGVDGVV</sequence>
<dbReference type="InterPro" id="IPR011060">
    <property type="entry name" value="RibuloseP-bd_barrel"/>
</dbReference>
<comment type="caution">
    <text evidence="1">The sequence shown here is derived from an EMBL/GenBank/DDBJ whole genome shotgun (WGS) entry which is preliminary data.</text>
</comment>
<evidence type="ECO:0000313" key="1">
    <source>
        <dbReference type="EMBL" id="GAH71627.1"/>
    </source>
</evidence>
<gene>
    <name evidence="1" type="ORF">S03H2_45516</name>
</gene>
<dbReference type="SUPFAM" id="SSF51366">
    <property type="entry name" value="Ribulose-phoshate binding barrel"/>
    <property type="match status" value="1"/>
</dbReference>
<organism evidence="1">
    <name type="scientific">marine sediment metagenome</name>
    <dbReference type="NCBI Taxonomy" id="412755"/>
    <lineage>
        <taxon>unclassified sequences</taxon>
        <taxon>metagenomes</taxon>
        <taxon>ecological metagenomes</taxon>
    </lineage>
</organism>
<dbReference type="AlphaFoldDB" id="X1HQ78"/>
<accession>X1HQ78</accession>
<protein>
    <submittedName>
        <fullName evidence="1">Uncharacterized protein</fullName>
    </submittedName>
</protein>
<proteinExistence type="predicted"/>